<name>A0A5B7GVW6_PORTR</name>
<evidence type="ECO:0000256" key="1">
    <source>
        <dbReference type="SAM" id="MobiDB-lite"/>
    </source>
</evidence>
<feature type="region of interest" description="Disordered" evidence="1">
    <location>
        <begin position="55"/>
        <end position="82"/>
    </location>
</feature>
<accession>A0A5B7GVW6</accession>
<gene>
    <name evidence="2" type="ORF">E2C01_055578</name>
</gene>
<proteinExistence type="predicted"/>
<feature type="compositionally biased region" description="Polar residues" evidence="1">
    <location>
        <begin position="60"/>
        <end position="82"/>
    </location>
</feature>
<dbReference type="EMBL" id="VSRR010018598">
    <property type="protein sequence ID" value="MPC61505.1"/>
    <property type="molecule type" value="Genomic_DNA"/>
</dbReference>
<organism evidence="2 3">
    <name type="scientific">Portunus trituberculatus</name>
    <name type="common">Swimming crab</name>
    <name type="synonym">Neptunus trituberculatus</name>
    <dbReference type="NCBI Taxonomy" id="210409"/>
    <lineage>
        <taxon>Eukaryota</taxon>
        <taxon>Metazoa</taxon>
        <taxon>Ecdysozoa</taxon>
        <taxon>Arthropoda</taxon>
        <taxon>Crustacea</taxon>
        <taxon>Multicrustacea</taxon>
        <taxon>Malacostraca</taxon>
        <taxon>Eumalacostraca</taxon>
        <taxon>Eucarida</taxon>
        <taxon>Decapoda</taxon>
        <taxon>Pleocyemata</taxon>
        <taxon>Brachyura</taxon>
        <taxon>Eubrachyura</taxon>
        <taxon>Portunoidea</taxon>
        <taxon>Portunidae</taxon>
        <taxon>Portuninae</taxon>
        <taxon>Portunus</taxon>
    </lineage>
</organism>
<comment type="caution">
    <text evidence="2">The sequence shown here is derived from an EMBL/GenBank/DDBJ whole genome shotgun (WGS) entry which is preliminary data.</text>
</comment>
<sequence length="82" mass="9321">MQGADLQYFVSPVGDNGDIEHTNLLRHTFQNSKSTKHNIQTNNTTFTQLTTFTDFRKQNPKVNKQHTQGKNTSTNDQPAQNT</sequence>
<dbReference type="Proteomes" id="UP000324222">
    <property type="component" value="Unassembled WGS sequence"/>
</dbReference>
<protein>
    <submittedName>
        <fullName evidence="2">Uncharacterized protein</fullName>
    </submittedName>
</protein>
<keyword evidence="3" id="KW-1185">Reference proteome</keyword>
<dbReference type="AlphaFoldDB" id="A0A5B7GVW6"/>
<evidence type="ECO:0000313" key="3">
    <source>
        <dbReference type="Proteomes" id="UP000324222"/>
    </source>
</evidence>
<evidence type="ECO:0000313" key="2">
    <source>
        <dbReference type="EMBL" id="MPC61505.1"/>
    </source>
</evidence>
<reference evidence="2 3" key="1">
    <citation type="submission" date="2019-05" db="EMBL/GenBank/DDBJ databases">
        <title>Another draft genome of Portunus trituberculatus and its Hox gene families provides insights of decapod evolution.</title>
        <authorList>
            <person name="Jeong J.-H."/>
            <person name="Song I."/>
            <person name="Kim S."/>
            <person name="Choi T."/>
            <person name="Kim D."/>
            <person name="Ryu S."/>
            <person name="Kim W."/>
        </authorList>
    </citation>
    <scope>NUCLEOTIDE SEQUENCE [LARGE SCALE GENOMIC DNA]</scope>
    <source>
        <tissue evidence="2">Muscle</tissue>
    </source>
</reference>